<proteinExistence type="predicted"/>
<dbReference type="Pfam" id="PF10708">
    <property type="entry name" value="DUF2510"/>
    <property type="match status" value="1"/>
</dbReference>
<keyword evidence="2" id="KW-1133">Transmembrane helix</keyword>
<evidence type="ECO:0000259" key="3">
    <source>
        <dbReference type="Pfam" id="PF10708"/>
    </source>
</evidence>
<gene>
    <name evidence="4" type="ORF">GC722_17245</name>
</gene>
<feature type="compositionally biased region" description="Gly residues" evidence="1">
    <location>
        <begin position="73"/>
        <end position="84"/>
    </location>
</feature>
<organism evidence="4 5">
    <name type="scientific">Auraticoccus cholistanensis</name>
    <dbReference type="NCBI Taxonomy" id="2656650"/>
    <lineage>
        <taxon>Bacteria</taxon>
        <taxon>Bacillati</taxon>
        <taxon>Actinomycetota</taxon>
        <taxon>Actinomycetes</taxon>
        <taxon>Propionibacteriales</taxon>
        <taxon>Propionibacteriaceae</taxon>
        <taxon>Auraticoccus</taxon>
    </lineage>
</organism>
<feature type="region of interest" description="Disordered" evidence="1">
    <location>
        <begin position="42"/>
        <end position="101"/>
    </location>
</feature>
<evidence type="ECO:0000313" key="4">
    <source>
        <dbReference type="EMBL" id="MVA77745.1"/>
    </source>
</evidence>
<keyword evidence="2" id="KW-0472">Membrane</keyword>
<evidence type="ECO:0000256" key="2">
    <source>
        <dbReference type="SAM" id="Phobius"/>
    </source>
</evidence>
<comment type="caution">
    <text evidence="4">The sequence shown here is derived from an EMBL/GenBank/DDBJ whole genome shotgun (WGS) entry which is preliminary data.</text>
</comment>
<name>A0A6A9V2A9_9ACTN</name>
<dbReference type="Proteomes" id="UP000435304">
    <property type="component" value="Unassembled WGS sequence"/>
</dbReference>
<keyword evidence="2" id="KW-0812">Transmembrane</keyword>
<sequence length="334" mass="34960">MLLTAPRLLAVSNPAAGWYPDPGGQPGMFRYWDGSAWSAALSPTPQAAPPSQGLVPRATTPGTQPLGRLGQQGPAGGGPGGHGHAGYASYGQHHPVPPARTRSSKGWIAVLAVVGVVVAVLIGLAVRAVSDVAGGGSGQRPNGQPTQQVCPEEQPATAEPTPPPADGRVHGGALSFPMLPPPWEAPHPDNRVPFGRDVQVQTAFVEDFESEGSSWVASVLVGELIAGDGFFTPEQGAEIVVRCVVGVFYGPNTEVTRDDRVSRATTVDGKDAWLVESHLTFDIPDLETKGETLILMIVATGEATASLFYASIPDTSPQFMQPARDAMENLRVEE</sequence>
<keyword evidence="5" id="KW-1185">Reference proteome</keyword>
<feature type="region of interest" description="Disordered" evidence="1">
    <location>
        <begin position="134"/>
        <end position="180"/>
    </location>
</feature>
<dbReference type="InterPro" id="IPR018929">
    <property type="entry name" value="DUF2510"/>
</dbReference>
<feature type="compositionally biased region" description="Low complexity" evidence="1">
    <location>
        <begin position="85"/>
        <end position="94"/>
    </location>
</feature>
<dbReference type="AlphaFoldDB" id="A0A6A9V2A9"/>
<evidence type="ECO:0000256" key="1">
    <source>
        <dbReference type="SAM" id="MobiDB-lite"/>
    </source>
</evidence>
<dbReference type="EMBL" id="WPCU01000010">
    <property type="protein sequence ID" value="MVA77745.1"/>
    <property type="molecule type" value="Genomic_DNA"/>
</dbReference>
<evidence type="ECO:0000313" key="5">
    <source>
        <dbReference type="Proteomes" id="UP000435304"/>
    </source>
</evidence>
<feature type="domain" description="DUF2510" evidence="3">
    <location>
        <begin position="16"/>
        <end position="49"/>
    </location>
</feature>
<feature type="compositionally biased region" description="Low complexity" evidence="1">
    <location>
        <begin position="61"/>
        <end position="72"/>
    </location>
</feature>
<protein>
    <submittedName>
        <fullName evidence="4">DUF2510 domain-containing protein</fullName>
    </submittedName>
</protein>
<accession>A0A6A9V2A9</accession>
<reference evidence="4 5" key="1">
    <citation type="submission" date="2019-12" db="EMBL/GenBank/DDBJ databases">
        <title>Auraticoccus cholistani sp. nov., an actinomycete isolated from soil of Cholistan desert.</title>
        <authorList>
            <person name="Cheema M.T."/>
        </authorList>
    </citation>
    <scope>NUCLEOTIDE SEQUENCE [LARGE SCALE GENOMIC DNA]</scope>
    <source>
        <strain evidence="4 5">F435</strain>
    </source>
</reference>
<feature type="compositionally biased region" description="Polar residues" evidence="1">
    <location>
        <begin position="139"/>
        <end position="149"/>
    </location>
</feature>
<feature type="transmembrane region" description="Helical" evidence="2">
    <location>
        <begin position="107"/>
        <end position="126"/>
    </location>
</feature>